<evidence type="ECO:0000256" key="2">
    <source>
        <dbReference type="SAM" id="MobiDB-lite"/>
    </source>
</evidence>
<dbReference type="InterPro" id="IPR018203">
    <property type="entry name" value="GDP_dissociation_inhibitor"/>
</dbReference>
<feature type="region of interest" description="Disordered" evidence="2">
    <location>
        <begin position="509"/>
        <end position="561"/>
    </location>
</feature>
<gene>
    <name evidence="3" type="ORF">GYMLUDRAFT_244766</name>
</gene>
<dbReference type="HOGENOM" id="CLU_021695_3_0_1"/>
<dbReference type="GO" id="GO:0005968">
    <property type="term" value="C:Rab-protein geranylgeranyltransferase complex"/>
    <property type="evidence" value="ECO:0007669"/>
    <property type="project" value="TreeGrafter"/>
</dbReference>
<evidence type="ECO:0000313" key="3">
    <source>
        <dbReference type="EMBL" id="KIK59984.1"/>
    </source>
</evidence>
<dbReference type="Gene3D" id="3.30.519.10">
    <property type="entry name" value="Guanine Nucleotide Dissociation Inhibitor, domain 2"/>
    <property type="match status" value="1"/>
</dbReference>
<dbReference type="EMBL" id="KN834777">
    <property type="protein sequence ID" value="KIK59984.1"/>
    <property type="molecule type" value="Genomic_DNA"/>
</dbReference>
<accession>A0A0D0CBW1</accession>
<protein>
    <recommendedName>
        <fullName evidence="5">FAD/NAD(P)-binding domain-containing protein</fullName>
    </recommendedName>
</protein>
<dbReference type="Gene3D" id="3.50.50.60">
    <property type="entry name" value="FAD/NAD(P)-binding domain"/>
    <property type="match status" value="2"/>
</dbReference>
<dbReference type="SUPFAM" id="SSF54373">
    <property type="entry name" value="FAD-linked reductases, C-terminal domain"/>
    <property type="match status" value="1"/>
</dbReference>
<keyword evidence="4" id="KW-1185">Reference proteome</keyword>
<feature type="region of interest" description="Disordered" evidence="2">
    <location>
        <begin position="471"/>
        <end position="493"/>
    </location>
</feature>
<evidence type="ECO:0000313" key="4">
    <source>
        <dbReference type="Proteomes" id="UP000053593"/>
    </source>
</evidence>
<dbReference type="GO" id="GO:0005092">
    <property type="term" value="F:GDP-dissociation inhibitor activity"/>
    <property type="evidence" value="ECO:0007669"/>
    <property type="project" value="InterPro"/>
</dbReference>
<dbReference type="OrthoDB" id="9446342at2759"/>
<dbReference type="Proteomes" id="UP000053593">
    <property type="component" value="Unassembled WGS sequence"/>
</dbReference>
<feature type="compositionally biased region" description="Low complexity" evidence="2">
    <location>
        <begin position="404"/>
        <end position="416"/>
    </location>
</feature>
<dbReference type="GO" id="GO:0005634">
    <property type="term" value="C:nucleus"/>
    <property type="evidence" value="ECO:0007669"/>
    <property type="project" value="TreeGrafter"/>
</dbReference>
<dbReference type="InterPro" id="IPR036188">
    <property type="entry name" value="FAD/NAD-bd_sf"/>
</dbReference>
<dbReference type="GO" id="GO:0007264">
    <property type="term" value="P:small GTPase-mediated signal transduction"/>
    <property type="evidence" value="ECO:0007669"/>
    <property type="project" value="InterPro"/>
</dbReference>
<dbReference type="SUPFAM" id="SSF51905">
    <property type="entry name" value="FAD/NAD(P)-binding domain"/>
    <property type="match status" value="1"/>
</dbReference>
<dbReference type="PRINTS" id="PR00891">
    <property type="entry name" value="RABGDIREP"/>
</dbReference>
<name>A0A0D0CBW1_9AGAR</name>
<dbReference type="Pfam" id="PF00996">
    <property type="entry name" value="GDI"/>
    <property type="match status" value="1"/>
</dbReference>
<feature type="region of interest" description="Disordered" evidence="2">
    <location>
        <begin position="375"/>
        <end position="417"/>
    </location>
</feature>
<dbReference type="GO" id="GO:0005829">
    <property type="term" value="C:cytosol"/>
    <property type="evidence" value="ECO:0007669"/>
    <property type="project" value="TreeGrafter"/>
</dbReference>
<reference evidence="3 4" key="1">
    <citation type="submission" date="2014-04" db="EMBL/GenBank/DDBJ databases">
        <title>Evolutionary Origins and Diversification of the Mycorrhizal Mutualists.</title>
        <authorList>
            <consortium name="DOE Joint Genome Institute"/>
            <consortium name="Mycorrhizal Genomics Consortium"/>
            <person name="Kohler A."/>
            <person name="Kuo A."/>
            <person name="Nagy L.G."/>
            <person name="Floudas D."/>
            <person name="Copeland A."/>
            <person name="Barry K.W."/>
            <person name="Cichocki N."/>
            <person name="Veneault-Fourrey C."/>
            <person name="LaButti K."/>
            <person name="Lindquist E.A."/>
            <person name="Lipzen A."/>
            <person name="Lundell T."/>
            <person name="Morin E."/>
            <person name="Murat C."/>
            <person name="Riley R."/>
            <person name="Ohm R."/>
            <person name="Sun H."/>
            <person name="Tunlid A."/>
            <person name="Henrissat B."/>
            <person name="Grigoriev I.V."/>
            <person name="Hibbett D.S."/>
            <person name="Martin F."/>
        </authorList>
    </citation>
    <scope>NUCLEOTIDE SEQUENCE [LARGE SCALE GENOMIC DNA]</scope>
    <source>
        <strain evidence="3 4">FD-317 M1</strain>
    </source>
</reference>
<proteinExistence type="inferred from homology"/>
<feature type="compositionally biased region" description="Polar residues" evidence="2">
    <location>
        <begin position="512"/>
        <end position="533"/>
    </location>
</feature>
<dbReference type="AlphaFoldDB" id="A0A0D0CBW1"/>
<sequence length="632" mass="67464">MSDESAFDVIIIGTGLTESITAAALSKAGFKVAHLDQNPYYGGDEASLTLDEYIEWVGESPSSPKIPNSRQYTISLSPSVIPATGPLISSLVGSGVSRYGEFRLVEAVAVYRDGKVQTVPGSKEDIFKDKNISLLDKRRLMRFLVFASGNGEFENRRELQDGRGEMPFIEFLKSTFTLNQETAETIAYALSFCTFPSDKTLPALHRLRRYLRSAGRYGSSPFLIGHYGSSGEIAQGFCRAAAVSGGVYILGRSISSITRNKESESGPTSPTYSVTLSDFPEPITSNVLISSDNRLPKVPVLEEGNTGKLKRLHSEFPFPPLSVGELGEGGEYHGPSAAIARCVCIIDQPLSFALGSDIDLVEAAGGAEAEAAAETEAETEAITEAEPPSRPLDTGILVFPPSSPSTSSVTGDSSATPTGAVTALIVGESTMSVPRGKWIIYLSTPLSPAMRTIDPEKLLKPYLDAVLSLSAPPTPSTSASFQSSSAAGAQASTRPQIEPLFKSFYIEREGQRQPSAQSTEPSSGITPNPSSNPDILIAPSPLLAFPSTSNDTPDLPPNLSPLPDVADAAAVNAEVVFWETVQALKRKMKKMRQEGGESEGDVKHGQGEGEIEIEIESFWPPLESVDEEGDDE</sequence>
<organism evidence="3 4">
    <name type="scientific">Collybiopsis luxurians FD-317 M1</name>
    <dbReference type="NCBI Taxonomy" id="944289"/>
    <lineage>
        <taxon>Eukaryota</taxon>
        <taxon>Fungi</taxon>
        <taxon>Dikarya</taxon>
        <taxon>Basidiomycota</taxon>
        <taxon>Agaricomycotina</taxon>
        <taxon>Agaricomycetes</taxon>
        <taxon>Agaricomycetidae</taxon>
        <taxon>Agaricales</taxon>
        <taxon>Marasmiineae</taxon>
        <taxon>Omphalotaceae</taxon>
        <taxon>Collybiopsis</taxon>
        <taxon>Collybiopsis luxurians</taxon>
    </lineage>
</organism>
<comment type="similarity">
    <text evidence="1">Belongs to the Rab GDI family.</text>
</comment>
<dbReference type="PANTHER" id="PTHR11787">
    <property type="entry name" value="RAB GDP-DISSOCIATION INHIBITOR"/>
    <property type="match status" value="1"/>
</dbReference>
<dbReference type="GO" id="GO:0016192">
    <property type="term" value="P:vesicle-mediated transport"/>
    <property type="evidence" value="ECO:0007669"/>
    <property type="project" value="TreeGrafter"/>
</dbReference>
<evidence type="ECO:0008006" key="5">
    <source>
        <dbReference type="Google" id="ProtNLM"/>
    </source>
</evidence>
<evidence type="ECO:0000256" key="1">
    <source>
        <dbReference type="ARBA" id="ARBA00005593"/>
    </source>
</evidence>
<dbReference type="PANTHER" id="PTHR11787:SF4">
    <property type="entry name" value="CHM, RAB ESCORT PROTEIN 1"/>
    <property type="match status" value="1"/>
</dbReference>